<dbReference type="InterPro" id="IPR011990">
    <property type="entry name" value="TPR-like_helical_dom_sf"/>
</dbReference>
<sequence length="362" mass="42625">MADPENEEHFRRGETLLDKRIDIQYATSYAVRFSYGLDEKAMSFFRRGFCFLLAEENKKAIENLKAAEKIQPSATVYFLEALAFEYQEKHDSAFIYYDKALALDNEIVDAHKKRAIYRYELKDWEGAYADLNEMARLQPQLMLTYRLRGLIKAAQKDYYGAIIDLSRYLKSDTADFEILNQRGVCRSQIGDERGANDDFRKSLKYDRFNWRLYEYVSKSYVTLKDTASALETLSEYSEAMPERIAPFMYKTELFLGQRKWDDAQQMIDQALNRFHPEYFDKQIYSRVIFLKGKLNYHLKNYSISIQEFNKALDTNPTNIEALYYRGKAYIGMGEKKRAISDFKRLKQMGYADSETILQSLLQ</sequence>
<keyword evidence="1" id="KW-0677">Repeat</keyword>
<evidence type="ECO:0000256" key="1">
    <source>
        <dbReference type="ARBA" id="ARBA00022737"/>
    </source>
</evidence>
<dbReference type="Pfam" id="PF13181">
    <property type="entry name" value="TPR_8"/>
    <property type="match status" value="1"/>
</dbReference>
<organism evidence="4 5">
    <name type="scientific">Ohtaekwangia koreensis</name>
    <dbReference type="NCBI Taxonomy" id="688867"/>
    <lineage>
        <taxon>Bacteria</taxon>
        <taxon>Pseudomonadati</taxon>
        <taxon>Bacteroidota</taxon>
        <taxon>Cytophagia</taxon>
        <taxon>Cytophagales</taxon>
        <taxon>Fulvivirgaceae</taxon>
        <taxon>Ohtaekwangia</taxon>
    </lineage>
</organism>
<dbReference type="Proteomes" id="UP000190961">
    <property type="component" value="Unassembled WGS sequence"/>
</dbReference>
<dbReference type="Pfam" id="PF13432">
    <property type="entry name" value="TPR_16"/>
    <property type="match status" value="1"/>
</dbReference>
<dbReference type="SMART" id="SM00028">
    <property type="entry name" value="TPR"/>
    <property type="match status" value="7"/>
</dbReference>
<protein>
    <submittedName>
        <fullName evidence="4">Tfp pilus assembly protein PilF</fullName>
    </submittedName>
</protein>
<dbReference type="Gene3D" id="1.25.40.10">
    <property type="entry name" value="Tetratricopeptide repeat domain"/>
    <property type="match status" value="2"/>
</dbReference>
<keyword evidence="5" id="KW-1185">Reference proteome</keyword>
<dbReference type="PANTHER" id="PTHR44858">
    <property type="entry name" value="TETRATRICOPEPTIDE REPEAT PROTEIN 6"/>
    <property type="match status" value="1"/>
</dbReference>
<dbReference type="InterPro" id="IPR019734">
    <property type="entry name" value="TPR_rpt"/>
</dbReference>
<dbReference type="EMBL" id="FUZU01000001">
    <property type="protein sequence ID" value="SKC38890.1"/>
    <property type="molecule type" value="Genomic_DNA"/>
</dbReference>
<dbReference type="STRING" id="688867.SAMN05660236_0064"/>
<dbReference type="OrthoDB" id="1523318at2"/>
<dbReference type="RefSeq" id="WP_079684721.1">
    <property type="nucleotide sequence ID" value="NZ_FUZU01000001.1"/>
</dbReference>
<name>A0A1T5IIG2_9BACT</name>
<dbReference type="Pfam" id="PF13174">
    <property type="entry name" value="TPR_6"/>
    <property type="match status" value="1"/>
</dbReference>
<dbReference type="PROSITE" id="PS50005">
    <property type="entry name" value="TPR"/>
    <property type="match status" value="1"/>
</dbReference>
<proteinExistence type="predicted"/>
<evidence type="ECO:0000313" key="5">
    <source>
        <dbReference type="Proteomes" id="UP000190961"/>
    </source>
</evidence>
<gene>
    <name evidence="4" type="ORF">SAMN05660236_0064</name>
</gene>
<evidence type="ECO:0000256" key="3">
    <source>
        <dbReference type="PROSITE-ProRule" id="PRU00339"/>
    </source>
</evidence>
<dbReference type="PANTHER" id="PTHR44858:SF1">
    <property type="entry name" value="UDP-N-ACETYLGLUCOSAMINE--PEPTIDE N-ACETYLGLUCOSAMINYLTRANSFERASE SPINDLY-RELATED"/>
    <property type="match status" value="1"/>
</dbReference>
<dbReference type="SUPFAM" id="SSF48452">
    <property type="entry name" value="TPR-like"/>
    <property type="match status" value="1"/>
</dbReference>
<evidence type="ECO:0000313" key="4">
    <source>
        <dbReference type="EMBL" id="SKC38890.1"/>
    </source>
</evidence>
<evidence type="ECO:0000256" key="2">
    <source>
        <dbReference type="ARBA" id="ARBA00022803"/>
    </source>
</evidence>
<reference evidence="4 5" key="1">
    <citation type="submission" date="2017-02" db="EMBL/GenBank/DDBJ databases">
        <authorList>
            <person name="Peterson S.W."/>
        </authorList>
    </citation>
    <scope>NUCLEOTIDE SEQUENCE [LARGE SCALE GENOMIC DNA]</scope>
    <source>
        <strain evidence="4 5">DSM 25262</strain>
    </source>
</reference>
<accession>A0A1T5IIG2</accession>
<dbReference type="AlphaFoldDB" id="A0A1T5IIG2"/>
<keyword evidence="2 3" id="KW-0802">TPR repeat</keyword>
<dbReference type="InterPro" id="IPR050498">
    <property type="entry name" value="Ycf3"/>
</dbReference>
<feature type="repeat" description="TPR" evidence="3">
    <location>
        <begin position="285"/>
        <end position="318"/>
    </location>
</feature>